<name>M7N421_9BACT</name>
<comment type="caution">
    <text evidence="2">The sequence shown here is derived from an EMBL/GenBank/DDBJ whole genome shotgun (WGS) entry which is preliminary data.</text>
</comment>
<evidence type="ECO:0000313" key="3">
    <source>
        <dbReference type="Proteomes" id="UP000011910"/>
    </source>
</evidence>
<feature type="region of interest" description="Disordered" evidence="1">
    <location>
        <begin position="1"/>
        <end position="20"/>
    </location>
</feature>
<accession>M7N421</accession>
<dbReference type="STRING" id="1279009.ADICEAN_02896"/>
<dbReference type="AlphaFoldDB" id="M7N421"/>
<feature type="compositionally biased region" description="Low complexity" evidence="1">
    <location>
        <begin position="1"/>
        <end position="16"/>
    </location>
</feature>
<proteinExistence type="predicted"/>
<protein>
    <submittedName>
        <fullName evidence="2">Uncharacterized protein</fullName>
    </submittedName>
</protein>
<reference evidence="2 3" key="1">
    <citation type="journal article" date="2013" name="Genome Announc.">
        <title>Draft Genome Sequence of Cesiribacter andamanensis Strain AMV16T, Isolated from a Soil Sample from a Mud Volcano in the Andaman Islands, India.</title>
        <authorList>
            <person name="Shivaji S."/>
            <person name="Ara S."/>
            <person name="Begum Z."/>
            <person name="Srinivas T.N."/>
            <person name="Singh A."/>
            <person name="Kumar Pinnaka A."/>
        </authorList>
    </citation>
    <scope>NUCLEOTIDE SEQUENCE [LARGE SCALE GENOMIC DNA]</scope>
    <source>
        <strain evidence="2 3">AMV16</strain>
    </source>
</reference>
<keyword evidence="3" id="KW-1185">Reference proteome</keyword>
<dbReference type="EMBL" id="AODQ01000080">
    <property type="protein sequence ID" value="EMR01961.1"/>
    <property type="molecule type" value="Genomic_DNA"/>
</dbReference>
<organism evidence="2 3">
    <name type="scientific">Cesiribacter andamanensis AMV16</name>
    <dbReference type="NCBI Taxonomy" id="1279009"/>
    <lineage>
        <taxon>Bacteria</taxon>
        <taxon>Pseudomonadati</taxon>
        <taxon>Bacteroidota</taxon>
        <taxon>Cytophagia</taxon>
        <taxon>Cytophagales</taxon>
        <taxon>Cesiribacteraceae</taxon>
        <taxon>Cesiribacter</taxon>
    </lineage>
</organism>
<sequence length="232" mass="25534">MTDTTSTTTPTATASPTPTPPCLLAGPSSLQSLAQSVQAQGLDCNYQPLLLEDEAGSTDLTYKRLAPALAEAQAQPYQLFIAAQPHEHKLSAAIRKSADGPFLVLSTHQLSVLLADALTGQEQENSLLVIRSMVLTDMLETLLVKRGFRCKTELLDSDNVQQVLEAATAESGADTVLAITEWGEFYCNKGFAFVVEQLLALQQRLASQQLSLYDQLQGLYYRYGFYREKPWW</sequence>
<evidence type="ECO:0000256" key="1">
    <source>
        <dbReference type="SAM" id="MobiDB-lite"/>
    </source>
</evidence>
<dbReference type="Proteomes" id="UP000011910">
    <property type="component" value="Unassembled WGS sequence"/>
</dbReference>
<gene>
    <name evidence="2" type="ORF">ADICEAN_02896</name>
</gene>
<evidence type="ECO:0000313" key="2">
    <source>
        <dbReference type="EMBL" id="EMR01961.1"/>
    </source>
</evidence>
<dbReference type="RefSeq" id="WP_009196283.1">
    <property type="nucleotide sequence ID" value="NZ_AODQ01000080.1"/>
</dbReference>